<feature type="compositionally biased region" description="Acidic residues" evidence="1">
    <location>
        <begin position="126"/>
        <end position="138"/>
    </location>
</feature>
<feature type="compositionally biased region" description="Polar residues" evidence="1">
    <location>
        <begin position="61"/>
        <end position="96"/>
    </location>
</feature>
<gene>
    <name evidence="2" type="primary">Dsim\GD18669</name>
    <name evidence="2" type="ORF">Dsim_GD18669</name>
</gene>
<dbReference type="OrthoDB" id="8953942at2759"/>
<dbReference type="Proteomes" id="UP000000304">
    <property type="component" value="Chromosome 3R"/>
</dbReference>
<feature type="compositionally biased region" description="Low complexity" evidence="1">
    <location>
        <begin position="42"/>
        <end position="60"/>
    </location>
</feature>
<dbReference type="STRING" id="7240.B4QVU2"/>
<keyword evidence="3" id="KW-1185">Reference proteome</keyword>
<proteinExistence type="predicted"/>
<feature type="region of interest" description="Disordered" evidence="1">
    <location>
        <begin position="1"/>
        <end position="96"/>
    </location>
</feature>
<feature type="compositionally biased region" description="Polar residues" evidence="1">
    <location>
        <begin position="310"/>
        <end position="325"/>
    </location>
</feature>
<protein>
    <submittedName>
        <fullName evidence="2">GD18669</fullName>
    </submittedName>
</protein>
<sequence length="325" mass="35816">MSEENYLWRPHMASPAAPAPVAPAAGPSSLAMQPGYFHHHQQQLQQQQQHQQPHQQHHQQYATRSSLEGASFNKSHFDGTKNNFEQIPAGQSSVSSPIYVEDETIVLTEDEDETVVSSHDYNEYATDTEEVNEGDDETQQVQVSDNGDDDEEEVFVDVLGSDDDEDEAVDPVATRLQAQLIETTALKRNELLYEDEELHNQAGGGELRQHGNLISDSSVQLSGDKSKGLDGTLYRPLARPLQPPTTTTHLGTKIPEEAKPKTQLQSTSTQCSLLPPLLHSPTSVSVWPIAVGQLQCSFPHRVGNNERKSQGPTANEQSIDPQLNS</sequence>
<dbReference type="AlphaFoldDB" id="B4QVU2"/>
<feature type="region of interest" description="Disordered" evidence="1">
    <location>
        <begin position="124"/>
        <end position="151"/>
    </location>
</feature>
<reference evidence="2 3" key="1">
    <citation type="journal article" date="2007" name="Nature">
        <title>Evolution of genes and genomes on the Drosophila phylogeny.</title>
        <authorList>
            <consortium name="Drosophila 12 Genomes Consortium"/>
            <person name="Clark A.G."/>
            <person name="Eisen M.B."/>
            <person name="Smith D.R."/>
            <person name="Bergman C.M."/>
            <person name="Oliver B."/>
            <person name="Markow T.A."/>
            <person name="Kaufman T.C."/>
            <person name="Kellis M."/>
            <person name="Gelbart W."/>
            <person name="Iyer V.N."/>
            <person name="Pollard D.A."/>
            <person name="Sackton T.B."/>
            <person name="Larracuente A.M."/>
            <person name="Singh N.D."/>
            <person name="Abad J.P."/>
            <person name="Abt D.N."/>
            <person name="Adryan B."/>
            <person name="Aguade M."/>
            <person name="Akashi H."/>
            <person name="Anderson W.W."/>
            <person name="Aquadro C.F."/>
            <person name="Ardell D.H."/>
            <person name="Arguello R."/>
            <person name="Artieri C.G."/>
            <person name="Barbash D.A."/>
            <person name="Barker D."/>
            <person name="Barsanti P."/>
            <person name="Batterham P."/>
            <person name="Batzoglou S."/>
            <person name="Begun D."/>
            <person name="Bhutkar A."/>
            <person name="Blanco E."/>
            <person name="Bosak S.A."/>
            <person name="Bradley R.K."/>
            <person name="Brand A.D."/>
            <person name="Brent M.R."/>
            <person name="Brooks A.N."/>
            <person name="Brown R.H."/>
            <person name="Butlin R.K."/>
            <person name="Caggese C."/>
            <person name="Calvi B.R."/>
            <person name="Bernardo de Carvalho A."/>
            <person name="Caspi A."/>
            <person name="Castrezana S."/>
            <person name="Celniker S.E."/>
            <person name="Chang J.L."/>
            <person name="Chapple C."/>
            <person name="Chatterji S."/>
            <person name="Chinwalla A."/>
            <person name="Civetta A."/>
            <person name="Clifton S.W."/>
            <person name="Comeron J.M."/>
            <person name="Costello J.C."/>
            <person name="Coyne J.A."/>
            <person name="Daub J."/>
            <person name="David R.G."/>
            <person name="Delcher A.L."/>
            <person name="Delehaunty K."/>
            <person name="Do C.B."/>
            <person name="Ebling H."/>
            <person name="Edwards K."/>
            <person name="Eickbush T."/>
            <person name="Evans J.D."/>
            <person name="Filipski A."/>
            <person name="Findeiss S."/>
            <person name="Freyhult E."/>
            <person name="Fulton L."/>
            <person name="Fulton R."/>
            <person name="Garcia A.C."/>
            <person name="Gardiner A."/>
            <person name="Garfield D.A."/>
            <person name="Garvin B.E."/>
            <person name="Gibson G."/>
            <person name="Gilbert D."/>
            <person name="Gnerre S."/>
            <person name="Godfrey J."/>
            <person name="Good R."/>
            <person name="Gotea V."/>
            <person name="Gravely B."/>
            <person name="Greenberg A.J."/>
            <person name="Griffiths-Jones S."/>
            <person name="Gross S."/>
            <person name="Guigo R."/>
            <person name="Gustafson E.A."/>
            <person name="Haerty W."/>
            <person name="Hahn M.W."/>
            <person name="Halligan D.L."/>
            <person name="Halpern A.L."/>
            <person name="Halter G.M."/>
            <person name="Han M.V."/>
            <person name="Heger A."/>
            <person name="Hillier L."/>
            <person name="Hinrichs A.S."/>
            <person name="Holmes I."/>
            <person name="Hoskins R.A."/>
            <person name="Hubisz M.J."/>
            <person name="Hultmark D."/>
            <person name="Huntley M.A."/>
            <person name="Jaffe D.B."/>
            <person name="Jagadeeshan S."/>
            <person name="Jeck W.R."/>
            <person name="Johnson J."/>
            <person name="Jones C.D."/>
            <person name="Jordan W.C."/>
            <person name="Karpen G.H."/>
            <person name="Kataoka E."/>
            <person name="Keightley P.D."/>
            <person name="Kheradpour P."/>
            <person name="Kirkness E.F."/>
            <person name="Koerich L.B."/>
            <person name="Kristiansen K."/>
            <person name="Kudrna D."/>
            <person name="Kulathinal R.J."/>
            <person name="Kumar S."/>
            <person name="Kwok R."/>
            <person name="Lander E."/>
            <person name="Langley C.H."/>
            <person name="Lapoint R."/>
            <person name="Lazzaro B.P."/>
            <person name="Lee S.J."/>
            <person name="Levesque L."/>
            <person name="Li R."/>
            <person name="Lin C.F."/>
            <person name="Lin M.F."/>
            <person name="Lindblad-Toh K."/>
            <person name="Llopart A."/>
            <person name="Long M."/>
            <person name="Low L."/>
            <person name="Lozovsky E."/>
            <person name="Lu J."/>
            <person name="Luo M."/>
            <person name="Machado C.A."/>
            <person name="Makalowski W."/>
            <person name="Marzo M."/>
            <person name="Matsuda M."/>
            <person name="Matzkin L."/>
            <person name="McAllister B."/>
            <person name="McBride C.S."/>
            <person name="McKernan B."/>
            <person name="McKernan K."/>
            <person name="Mendez-Lago M."/>
            <person name="Minx P."/>
            <person name="Mollenhauer M.U."/>
            <person name="Montooth K."/>
            <person name="Mount S.M."/>
            <person name="Mu X."/>
            <person name="Myers E."/>
            <person name="Negre B."/>
            <person name="Newfeld S."/>
            <person name="Nielsen R."/>
            <person name="Noor M.A."/>
            <person name="O'Grady P."/>
            <person name="Pachter L."/>
            <person name="Papaceit M."/>
            <person name="Parisi M.J."/>
            <person name="Parisi M."/>
            <person name="Parts L."/>
            <person name="Pedersen J.S."/>
            <person name="Pesole G."/>
            <person name="Phillippy A.M."/>
            <person name="Ponting C.P."/>
            <person name="Pop M."/>
            <person name="Porcelli D."/>
            <person name="Powell J.R."/>
            <person name="Prohaska S."/>
            <person name="Pruitt K."/>
            <person name="Puig M."/>
            <person name="Quesneville H."/>
            <person name="Ram K.R."/>
            <person name="Rand D."/>
            <person name="Rasmussen M.D."/>
            <person name="Reed L.K."/>
            <person name="Reenan R."/>
            <person name="Reily A."/>
            <person name="Remington K.A."/>
            <person name="Rieger T.T."/>
            <person name="Ritchie M.G."/>
            <person name="Robin C."/>
            <person name="Rogers Y.H."/>
            <person name="Rohde C."/>
            <person name="Rozas J."/>
            <person name="Rubenfield M.J."/>
            <person name="Ruiz A."/>
            <person name="Russo S."/>
            <person name="Salzberg S.L."/>
            <person name="Sanchez-Gracia A."/>
            <person name="Saranga D.J."/>
            <person name="Sato H."/>
            <person name="Schaeffer S.W."/>
            <person name="Schatz M.C."/>
            <person name="Schlenke T."/>
            <person name="Schwartz R."/>
            <person name="Segarra C."/>
            <person name="Singh R.S."/>
            <person name="Sirot L."/>
            <person name="Sirota M."/>
            <person name="Sisneros N.B."/>
            <person name="Smith C.D."/>
            <person name="Smith T.F."/>
            <person name="Spieth J."/>
            <person name="Stage D.E."/>
            <person name="Stark A."/>
            <person name="Stephan W."/>
            <person name="Strausberg R.L."/>
            <person name="Strempel S."/>
            <person name="Sturgill D."/>
            <person name="Sutton G."/>
            <person name="Sutton G.G."/>
            <person name="Tao W."/>
            <person name="Teichmann S."/>
            <person name="Tobari Y.N."/>
            <person name="Tomimura Y."/>
            <person name="Tsolas J.M."/>
            <person name="Valente V.L."/>
            <person name="Venter E."/>
            <person name="Venter J.C."/>
            <person name="Vicario S."/>
            <person name="Vieira F.G."/>
            <person name="Vilella A.J."/>
            <person name="Villasante A."/>
            <person name="Walenz B."/>
            <person name="Wang J."/>
            <person name="Wasserman M."/>
            <person name="Watts T."/>
            <person name="Wilson D."/>
            <person name="Wilson R.K."/>
            <person name="Wing R.A."/>
            <person name="Wolfner M.F."/>
            <person name="Wong A."/>
            <person name="Wong G.K."/>
            <person name="Wu C.I."/>
            <person name="Wu G."/>
            <person name="Yamamoto D."/>
            <person name="Yang H.P."/>
            <person name="Yang S.P."/>
            <person name="Yorke J.A."/>
            <person name="Yoshida K."/>
            <person name="Zdobnov E."/>
            <person name="Zhang P."/>
            <person name="Zhang Y."/>
            <person name="Zimin A.V."/>
            <person name="Baldwin J."/>
            <person name="Abdouelleil A."/>
            <person name="Abdulkadir J."/>
            <person name="Abebe A."/>
            <person name="Abera B."/>
            <person name="Abreu J."/>
            <person name="Acer S.C."/>
            <person name="Aftuck L."/>
            <person name="Alexander A."/>
            <person name="An P."/>
            <person name="Anderson E."/>
            <person name="Anderson S."/>
            <person name="Arachi H."/>
            <person name="Azer M."/>
            <person name="Bachantsang P."/>
            <person name="Barry A."/>
            <person name="Bayul T."/>
            <person name="Berlin A."/>
            <person name="Bessette D."/>
            <person name="Bloom T."/>
            <person name="Blye J."/>
            <person name="Boguslavskiy L."/>
            <person name="Bonnet C."/>
            <person name="Boukhgalter B."/>
            <person name="Bourzgui I."/>
            <person name="Brown A."/>
            <person name="Cahill P."/>
            <person name="Channer S."/>
            <person name="Cheshatsang Y."/>
            <person name="Chuda L."/>
            <person name="Citroen M."/>
            <person name="Collymore A."/>
            <person name="Cooke P."/>
            <person name="Costello M."/>
            <person name="D'Aco K."/>
            <person name="Daza R."/>
            <person name="De Haan G."/>
            <person name="DeGray S."/>
            <person name="DeMaso C."/>
            <person name="Dhargay N."/>
            <person name="Dooley K."/>
            <person name="Dooley E."/>
            <person name="Doricent M."/>
            <person name="Dorje P."/>
            <person name="Dorjee K."/>
            <person name="Dupes A."/>
            <person name="Elong R."/>
            <person name="Falk J."/>
            <person name="Farina A."/>
            <person name="Faro S."/>
            <person name="Ferguson D."/>
            <person name="Fisher S."/>
            <person name="Foley C.D."/>
            <person name="Franke A."/>
            <person name="Friedrich D."/>
            <person name="Gadbois L."/>
            <person name="Gearin G."/>
            <person name="Gearin C.R."/>
            <person name="Giannoukos G."/>
            <person name="Goode T."/>
            <person name="Graham J."/>
            <person name="Grandbois E."/>
            <person name="Grewal S."/>
            <person name="Gyaltsen K."/>
            <person name="Hafez N."/>
            <person name="Hagos B."/>
            <person name="Hall J."/>
            <person name="Henson C."/>
            <person name="Hollinger A."/>
            <person name="Honan T."/>
            <person name="Huard M.D."/>
            <person name="Hughes L."/>
            <person name="Hurhula B."/>
            <person name="Husby M.E."/>
            <person name="Kamat A."/>
            <person name="Kanga B."/>
            <person name="Kashin S."/>
            <person name="Khazanovich D."/>
            <person name="Kisner P."/>
            <person name="Lance K."/>
            <person name="Lara M."/>
            <person name="Lee W."/>
            <person name="Lennon N."/>
            <person name="Letendre F."/>
            <person name="LeVine R."/>
            <person name="Lipovsky A."/>
            <person name="Liu X."/>
            <person name="Liu J."/>
            <person name="Liu S."/>
            <person name="Lokyitsang T."/>
            <person name="Lokyitsang Y."/>
            <person name="Lubonja R."/>
            <person name="Lui A."/>
            <person name="MacDonald P."/>
            <person name="Magnisalis V."/>
            <person name="Maru K."/>
            <person name="Matthews C."/>
            <person name="McCusker W."/>
            <person name="McDonough S."/>
            <person name="Mehta T."/>
            <person name="Meldrim J."/>
            <person name="Meneus L."/>
            <person name="Mihai O."/>
            <person name="Mihalev A."/>
            <person name="Mihova T."/>
            <person name="Mittelman R."/>
            <person name="Mlenga V."/>
            <person name="Montmayeur A."/>
            <person name="Mulrain L."/>
            <person name="Navidi A."/>
            <person name="Naylor J."/>
            <person name="Negash T."/>
            <person name="Nguyen T."/>
            <person name="Nguyen N."/>
            <person name="Nicol R."/>
            <person name="Norbu C."/>
            <person name="Norbu N."/>
            <person name="Novod N."/>
            <person name="O'Neill B."/>
            <person name="Osman S."/>
            <person name="Markiewicz E."/>
            <person name="Oyono O.L."/>
            <person name="Patti C."/>
            <person name="Phunkhang P."/>
            <person name="Pierre F."/>
            <person name="Priest M."/>
            <person name="Raghuraman S."/>
            <person name="Rege F."/>
            <person name="Reyes R."/>
            <person name="Rise C."/>
            <person name="Rogov P."/>
            <person name="Ross K."/>
            <person name="Ryan E."/>
            <person name="Settipalli S."/>
            <person name="Shea T."/>
            <person name="Sherpa N."/>
            <person name="Shi L."/>
            <person name="Shih D."/>
            <person name="Sparrow T."/>
            <person name="Spaulding J."/>
            <person name="Stalker J."/>
            <person name="Stange-Thomann N."/>
            <person name="Stavropoulos S."/>
            <person name="Stone C."/>
            <person name="Strader C."/>
            <person name="Tesfaye S."/>
            <person name="Thomson T."/>
            <person name="Thoulutsang Y."/>
            <person name="Thoulutsang D."/>
            <person name="Topham K."/>
            <person name="Topping I."/>
            <person name="Tsamla T."/>
            <person name="Vassiliev H."/>
            <person name="Vo A."/>
            <person name="Wangchuk T."/>
            <person name="Wangdi T."/>
            <person name="Weiand M."/>
            <person name="Wilkinson J."/>
            <person name="Wilson A."/>
            <person name="Yadav S."/>
            <person name="Young G."/>
            <person name="Yu Q."/>
            <person name="Zembek L."/>
            <person name="Zhong D."/>
            <person name="Zimmer A."/>
            <person name="Zwirko Z."/>
            <person name="Jaffe D.B."/>
            <person name="Alvarez P."/>
            <person name="Brockman W."/>
            <person name="Butler J."/>
            <person name="Chin C."/>
            <person name="Gnerre S."/>
            <person name="Grabherr M."/>
            <person name="Kleber M."/>
            <person name="Mauceli E."/>
            <person name="MacCallum I."/>
        </authorList>
    </citation>
    <scope>NUCLEOTIDE SEQUENCE [LARGE SCALE GENOMIC DNA]</scope>
    <source>
        <strain evidence="3">white501</strain>
    </source>
</reference>
<evidence type="ECO:0000313" key="2">
    <source>
        <dbReference type="EMBL" id="EDX13522.1"/>
    </source>
</evidence>
<organism evidence="2 3">
    <name type="scientific">Drosophila simulans</name>
    <name type="common">Fruit fly</name>
    <dbReference type="NCBI Taxonomy" id="7240"/>
    <lineage>
        <taxon>Eukaryota</taxon>
        <taxon>Metazoa</taxon>
        <taxon>Ecdysozoa</taxon>
        <taxon>Arthropoda</taxon>
        <taxon>Hexapoda</taxon>
        <taxon>Insecta</taxon>
        <taxon>Pterygota</taxon>
        <taxon>Neoptera</taxon>
        <taxon>Endopterygota</taxon>
        <taxon>Diptera</taxon>
        <taxon>Brachycera</taxon>
        <taxon>Muscomorpha</taxon>
        <taxon>Ephydroidea</taxon>
        <taxon>Drosophilidae</taxon>
        <taxon>Drosophila</taxon>
        <taxon>Sophophora</taxon>
    </lineage>
</organism>
<evidence type="ECO:0000256" key="1">
    <source>
        <dbReference type="SAM" id="MobiDB-lite"/>
    </source>
</evidence>
<dbReference type="HOGENOM" id="CLU_855983_0_0_1"/>
<name>B4QVU2_DROSI</name>
<feature type="region of interest" description="Disordered" evidence="1">
    <location>
        <begin position="301"/>
        <end position="325"/>
    </location>
</feature>
<dbReference type="PhylomeDB" id="B4QVU2"/>
<evidence type="ECO:0000313" key="3">
    <source>
        <dbReference type="Proteomes" id="UP000000304"/>
    </source>
</evidence>
<dbReference type="EMBL" id="CM000364">
    <property type="protein sequence ID" value="EDX13522.1"/>
    <property type="molecule type" value="Genomic_DNA"/>
</dbReference>
<feature type="compositionally biased region" description="Low complexity" evidence="1">
    <location>
        <begin position="22"/>
        <end position="31"/>
    </location>
</feature>
<feature type="region of interest" description="Disordered" evidence="1">
    <location>
        <begin position="217"/>
        <end position="267"/>
    </location>
</feature>
<accession>B4QVU2</accession>